<protein>
    <submittedName>
        <fullName evidence="7">Putative transporter</fullName>
    </submittedName>
</protein>
<reference evidence="7 8" key="1">
    <citation type="submission" date="2015-03" db="EMBL/GenBank/DDBJ databases">
        <authorList>
            <person name="Murphy D."/>
        </authorList>
    </citation>
    <scope>NUCLEOTIDE SEQUENCE [LARGE SCALE GENOMIC DNA]</scope>
    <source>
        <strain evidence="7 8">PAP088</strain>
    </source>
</reference>
<dbReference type="InterPro" id="IPR050930">
    <property type="entry name" value="MFS_Vesicular_Transporter"/>
</dbReference>
<dbReference type="SUPFAM" id="SSF103473">
    <property type="entry name" value="MFS general substrate transporter"/>
    <property type="match status" value="1"/>
</dbReference>
<keyword evidence="3" id="KW-0812">Transmembrane</keyword>
<dbReference type="Pfam" id="PF07690">
    <property type="entry name" value="MFS_1"/>
    <property type="match status" value="1"/>
</dbReference>
<evidence type="ECO:0000256" key="1">
    <source>
        <dbReference type="ARBA" id="ARBA00004651"/>
    </source>
</evidence>
<name>A0A0U0ZNU2_9MYCO</name>
<accession>A0A0U0ZNU2</accession>
<dbReference type="InterPro" id="IPR020846">
    <property type="entry name" value="MFS_dom"/>
</dbReference>
<dbReference type="Proteomes" id="UP000045782">
    <property type="component" value="Unassembled WGS sequence"/>
</dbReference>
<evidence type="ECO:0000256" key="4">
    <source>
        <dbReference type="ARBA" id="ARBA00022989"/>
    </source>
</evidence>
<dbReference type="GO" id="GO:0005886">
    <property type="term" value="C:plasma membrane"/>
    <property type="evidence" value="ECO:0007669"/>
    <property type="project" value="UniProtKB-SubCell"/>
</dbReference>
<dbReference type="InterPro" id="IPR001958">
    <property type="entry name" value="Tet-R_TetA/multi-R_MdtG-like"/>
</dbReference>
<gene>
    <name evidence="7" type="primary">tetA</name>
    <name evidence="7" type="ORF">ERS075579_02784</name>
</gene>
<keyword evidence="2" id="KW-0813">Transport</keyword>
<evidence type="ECO:0000256" key="5">
    <source>
        <dbReference type="ARBA" id="ARBA00023136"/>
    </source>
</evidence>
<dbReference type="PANTHER" id="PTHR23506:SF23">
    <property type="entry name" value="GH10249P"/>
    <property type="match status" value="1"/>
</dbReference>
<evidence type="ECO:0000256" key="3">
    <source>
        <dbReference type="ARBA" id="ARBA00022692"/>
    </source>
</evidence>
<dbReference type="Pfam" id="PF00083">
    <property type="entry name" value="Sugar_tr"/>
    <property type="match status" value="1"/>
</dbReference>
<dbReference type="InterPro" id="IPR005828">
    <property type="entry name" value="MFS_sugar_transport-like"/>
</dbReference>
<comment type="subcellular location">
    <subcellularLocation>
        <location evidence="1">Cell membrane</location>
        <topology evidence="1">Multi-pass membrane protein</topology>
    </subcellularLocation>
</comment>
<dbReference type="InterPro" id="IPR011701">
    <property type="entry name" value="MFS"/>
</dbReference>
<evidence type="ECO:0000313" key="8">
    <source>
        <dbReference type="Proteomes" id="UP000045782"/>
    </source>
</evidence>
<evidence type="ECO:0000259" key="6">
    <source>
        <dbReference type="PROSITE" id="PS50850"/>
    </source>
</evidence>
<dbReference type="AlphaFoldDB" id="A0A0U0ZNU2"/>
<dbReference type="CDD" id="cd17325">
    <property type="entry name" value="MFS_MdtG_SLC18_like"/>
    <property type="match status" value="1"/>
</dbReference>
<dbReference type="PANTHER" id="PTHR23506">
    <property type="entry name" value="GH10249P"/>
    <property type="match status" value="1"/>
</dbReference>
<proteinExistence type="predicted"/>
<dbReference type="EMBL" id="CSWP01000005">
    <property type="protein sequence ID" value="CPV56314.1"/>
    <property type="molecule type" value="Genomic_DNA"/>
</dbReference>
<keyword evidence="4" id="KW-1133">Transmembrane helix</keyword>
<sequence length="427" mass="43937">MSSCREGKADNEDNAAVKPRLPWEIWVLVVASLVIALGFGVVAPALPQYARSFGVSVTAATAVVSSFAGFRLVFAPAAGALVQRLGERWVYMSGLLIVAASTGICAFVHSYWQLLVFRSVGGVGSTMFTVSAAALLVRIAPEEIRGRAQGLYGSSFLLGMVAGPALGSAVVGLSLSAPFIIYAAALVIVVMLVYFGLRRSTLLDVADEHHGTPVRLTSALRHRTFLAALMSNFSAGWAIFGIRGALLPLLVVEALHQRPGAAGLVFAAFAAGDVSTAFLAGSWSDDIGRKPLVVAGLVVCGSTVVAMGFVSSLPVLVVLSLIGGIGAGLYASPQQAAVADVVGSRGRAGTALATFQMTSDIGLVVGPVVAGAIAEHTSYGWAFVVGGAMPLIAAVAWAFAPETLGRLASPQVRSMQEVAEDVGGPER</sequence>
<dbReference type="PRINTS" id="PR01035">
    <property type="entry name" value="TCRTETA"/>
</dbReference>
<dbReference type="PROSITE" id="PS50850">
    <property type="entry name" value="MFS"/>
    <property type="match status" value="1"/>
</dbReference>
<evidence type="ECO:0000313" key="7">
    <source>
        <dbReference type="EMBL" id="CPV56314.1"/>
    </source>
</evidence>
<evidence type="ECO:0000256" key="2">
    <source>
        <dbReference type="ARBA" id="ARBA00022448"/>
    </source>
</evidence>
<feature type="domain" description="Major facilitator superfamily (MFS) profile" evidence="6">
    <location>
        <begin position="24"/>
        <end position="405"/>
    </location>
</feature>
<organism evidence="7 8">
    <name type="scientific">Mycobacteroides abscessus</name>
    <dbReference type="NCBI Taxonomy" id="36809"/>
    <lineage>
        <taxon>Bacteria</taxon>
        <taxon>Bacillati</taxon>
        <taxon>Actinomycetota</taxon>
        <taxon>Actinomycetes</taxon>
        <taxon>Mycobacteriales</taxon>
        <taxon>Mycobacteriaceae</taxon>
        <taxon>Mycobacteroides</taxon>
    </lineage>
</organism>
<keyword evidence="5" id="KW-0472">Membrane</keyword>
<dbReference type="RefSeq" id="WP_016343125.1">
    <property type="nucleotide sequence ID" value="NZ_AP022621.1"/>
</dbReference>
<dbReference type="InterPro" id="IPR036259">
    <property type="entry name" value="MFS_trans_sf"/>
</dbReference>
<dbReference type="GO" id="GO:0022857">
    <property type="term" value="F:transmembrane transporter activity"/>
    <property type="evidence" value="ECO:0007669"/>
    <property type="project" value="InterPro"/>
</dbReference>
<dbReference type="Gene3D" id="1.20.1250.20">
    <property type="entry name" value="MFS general substrate transporter like domains"/>
    <property type="match status" value="2"/>
</dbReference>